<dbReference type="Proteomes" id="UP000019804">
    <property type="component" value="Unassembled WGS sequence"/>
</dbReference>
<organism evidence="2 3">
    <name type="scientific">Aspergillus ruber (strain CBS 135680)</name>
    <dbReference type="NCBI Taxonomy" id="1388766"/>
    <lineage>
        <taxon>Eukaryota</taxon>
        <taxon>Fungi</taxon>
        <taxon>Dikarya</taxon>
        <taxon>Ascomycota</taxon>
        <taxon>Pezizomycotina</taxon>
        <taxon>Eurotiomycetes</taxon>
        <taxon>Eurotiomycetidae</taxon>
        <taxon>Eurotiales</taxon>
        <taxon>Aspergillaceae</taxon>
        <taxon>Aspergillus</taxon>
        <taxon>Aspergillus subgen. Aspergillus</taxon>
    </lineage>
</organism>
<protein>
    <submittedName>
        <fullName evidence="2">Uncharacterized protein</fullName>
    </submittedName>
</protein>
<dbReference type="RefSeq" id="XP_040634579.1">
    <property type="nucleotide sequence ID" value="XM_040779423.1"/>
</dbReference>
<dbReference type="STRING" id="1388766.A0A017S2L5"/>
<dbReference type="GeneID" id="63694547"/>
<feature type="region of interest" description="Disordered" evidence="1">
    <location>
        <begin position="1"/>
        <end position="67"/>
    </location>
</feature>
<dbReference type="OrthoDB" id="4510602at2759"/>
<sequence>MGDSDTEASTGTSPGQGRPRRNVSRPAHLSEEQAHDASLSGKRTRKTNPTKQINNQDNETRSNSSSSTRFLHLVLEKLDDQATAIQHLQQHAERREQEHQNQIVLMQEQIKALTGTIESTQANYNDELKKMVGEIQTAISGSQLATPPVQSPSTGRSWASVVTPSSAISPATQMARAALGLPSIKINLWTATMETKQLLTDPTLTKTTINNELSKDQNTKQVQVEGVKSTPGNSLKVFVNSEEDARVLQQNQAWLEKLQGARLGQEPWYPIKIDDVRKIDVFENGELREDFKDMFQQENEAQAQRISWLSGPKPYGSMIAYLSKASDASRLLHRKMVQIRGEFAGDVLDPTRSLNAQLQRENAEHVEEVMRHHIQVAVNGKMR</sequence>
<dbReference type="AlphaFoldDB" id="A0A017S2L5"/>
<dbReference type="EMBL" id="KK088451">
    <property type="protein sequence ID" value="EYE90889.1"/>
    <property type="molecule type" value="Genomic_DNA"/>
</dbReference>
<accession>A0A017S2L5</accession>
<dbReference type="HOGENOM" id="CLU_721555_0_0_1"/>
<keyword evidence="3" id="KW-1185">Reference proteome</keyword>
<evidence type="ECO:0000256" key="1">
    <source>
        <dbReference type="SAM" id="MobiDB-lite"/>
    </source>
</evidence>
<reference evidence="3" key="1">
    <citation type="journal article" date="2014" name="Nat. Commun.">
        <title>Genomic adaptations of the halophilic Dead Sea filamentous fungus Eurotium rubrum.</title>
        <authorList>
            <person name="Kis-Papo T."/>
            <person name="Weig A.R."/>
            <person name="Riley R."/>
            <person name="Persoh D."/>
            <person name="Salamov A."/>
            <person name="Sun H."/>
            <person name="Lipzen A."/>
            <person name="Wasser S.P."/>
            <person name="Rambold G."/>
            <person name="Grigoriev I.V."/>
            <person name="Nevo E."/>
        </authorList>
    </citation>
    <scope>NUCLEOTIDE SEQUENCE [LARGE SCALE GENOMIC DNA]</scope>
    <source>
        <strain evidence="3">CBS 135680</strain>
    </source>
</reference>
<name>A0A017S2L5_ASPRC</name>
<evidence type="ECO:0000313" key="3">
    <source>
        <dbReference type="Proteomes" id="UP000019804"/>
    </source>
</evidence>
<gene>
    <name evidence="2" type="ORF">EURHEDRAFT_381505</name>
</gene>
<proteinExistence type="predicted"/>
<evidence type="ECO:0000313" key="2">
    <source>
        <dbReference type="EMBL" id="EYE90889.1"/>
    </source>
</evidence>